<feature type="region of interest" description="Disordered" evidence="1">
    <location>
        <begin position="477"/>
        <end position="521"/>
    </location>
</feature>
<feature type="compositionally biased region" description="Basic residues" evidence="1">
    <location>
        <begin position="486"/>
        <end position="498"/>
    </location>
</feature>
<feature type="compositionally biased region" description="Basic residues" evidence="1">
    <location>
        <begin position="626"/>
        <end position="635"/>
    </location>
</feature>
<feature type="compositionally biased region" description="Polar residues" evidence="1">
    <location>
        <begin position="501"/>
        <end position="517"/>
    </location>
</feature>
<protein>
    <recommendedName>
        <fullName evidence="2">CARD domain-containing protein</fullName>
    </recommendedName>
</protein>
<evidence type="ECO:0000256" key="1">
    <source>
        <dbReference type="SAM" id="MobiDB-lite"/>
    </source>
</evidence>
<proteinExistence type="predicted"/>
<organism evidence="3 4">
    <name type="scientific">Tegillarca granosa</name>
    <name type="common">Malaysian cockle</name>
    <name type="synonym">Anadara granosa</name>
    <dbReference type="NCBI Taxonomy" id="220873"/>
    <lineage>
        <taxon>Eukaryota</taxon>
        <taxon>Metazoa</taxon>
        <taxon>Spiralia</taxon>
        <taxon>Lophotrochozoa</taxon>
        <taxon>Mollusca</taxon>
        <taxon>Bivalvia</taxon>
        <taxon>Autobranchia</taxon>
        <taxon>Pteriomorphia</taxon>
        <taxon>Arcoida</taxon>
        <taxon>Arcoidea</taxon>
        <taxon>Arcidae</taxon>
        <taxon>Tegillarca</taxon>
    </lineage>
</organism>
<evidence type="ECO:0000313" key="4">
    <source>
        <dbReference type="Proteomes" id="UP001217089"/>
    </source>
</evidence>
<comment type="caution">
    <text evidence="3">The sequence shown here is derived from an EMBL/GenBank/DDBJ whole genome shotgun (WGS) entry which is preliminary data.</text>
</comment>
<dbReference type="Proteomes" id="UP001217089">
    <property type="component" value="Unassembled WGS sequence"/>
</dbReference>
<feature type="region of interest" description="Disordered" evidence="1">
    <location>
        <begin position="611"/>
        <end position="635"/>
    </location>
</feature>
<gene>
    <name evidence="3" type="ORF">KUTeg_005621</name>
</gene>
<feature type="domain" description="CARD" evidence="2">
    <location>
        <begin position="81"/>
        <end position="172"/>
    </location>
</feature>
<dbReference type="CDD" id="cd01671">
    <property type="entry name" value="CARD"/>
    <property type="match status" value="1"/>
</dbReference>
<evidence type="ECO:0000259" key="2">
    <source>
        <dbReference type="PROSITE" id="PS50209"/>
    </source>
</evidence>
<dbReference type="Gene3D" id="1.10.533.10">
    <property type="entry name" value="Death Domain, Fas"/>
    <property type="match status" value="1"/>
</dbReference>
<evidence type="ECO:0000313" key="3">
    <source>
        <dbReference type="EMBL" id="KAJ8317717.1"/>
    </source>
</evidence>
<accession>A0ABQ9FM42</accession>
<sequence>MPMAHFLTESGMNDAFLELKGQLKSISNTIQKGQDENVRSFSGINSQLHIIQERLSRLERAEKRVDVTKGLTSKILPHMPLDDIHKETICKNLVYMVNNFNPTNTHLLDDLVVESCLSSDEAASVRNLSRRKDKVRKLMYIVGLKDCEKFKTFLSLLEKQNDNDFIVAKLKEDYGERLQNTRLEKKCIKCTIKQNVNLKDVVDKLCQHKCIDLAFMNLVLSCDMTHQQGDLWDAFFNHLDSSDSRRHFIKEALAEKHEQLAAFLNKDFSRSFQCQCNKIVLASLPSSQICSSGSTGDISTTETNKGVNLETASHLAVSDDITSSISYTNSNNSSKNIPKPLTADWIVNAPFHYDSEYPDLETPLPWATATLGPLQPSQTKSGKLANEFKLESTLGRNISNNQLFTLQNIGTQIFEPVTIKEGRFTEPKQDADASFNSDFTISSDTKMDSVACSSEFDASNQTYNEGAMCDEFKIDREQNKKDVSQHKKKKKRKGRKRNKSEPNTSKLISDTGNQNVSPDLKPRAASVDFHTSNHCKDIKATEKAECLLKLINFDSLKVDRHLSNDKDILGANNLEINLDYNNRLFPKSKDSVFYAHEQPIITPSKKIDHLMAGIPKVQQDQSSSKSKSKKSNRKS</sequence>
<dbReference type="SUPFAM" id="SSF47986">
    <property type="entry name" value="DEATH domain"/>
    <property type="match status" value="1"/>
</dbReference>
<dbReference type="Pfam" id="PF00619">
    <property type="entry name" value="CARD"/>
    <property type="match status" value="1"/>
</dbReference>
<keyword evidence="4" id="KW-1185">Reference proteome</keyword>
<dbReference type="EMBL" id="JARBDR010000246">
    <property type="protein sequence ID" value="KAJ8317717.1"/>
    <property type="molecule type" value="Genomic_DNA"/>
</dbReference>
<dbReference type="PROSITE" id="PS50209">
    <property type="entry name" value="CARD"/>
    <property type="match status" value="1"/>
</dbReference>
<name>A0ABQ9FM42_TEGGR</name>
<dbReference type="InterPro" id="IPR001315">
    <property type="entry name" value="CARD"/>
</dbReference>
<dbReference type="InterPro" id="IPR011029">
    <property type="entry name" value="DEATH-like_dom_sf"/>
</dbReference>
<reference evidence="3 4" key="1">
    <citation type="submission" date="2022-12" db="EMBL/GenBank/DDBJ databases">
        <title>Chromosome-level genome of Tegillarca granosa.</title>
        <authorList>
            <person name="Kim J."/>
        </authorList>
    </citation>
    <scope>NUCLEOTIDE SEQUENCE [LARGE SCALE GENOMIC DNA]</scope>
    <source>
        <strain evidence="3">Teg-2019</strain>
        <tissue evidence="3">Adductor muscle</tissue>
    </source>
</reference>